<keyword evidence="2" id="KW-1185">Reference proteome</keyword>
<dbReference type="Proteomes" id="UP000622707">
    <property type="component" value="Unassembled WGS sequence"/>
</dbReference>
<sequence length="233" mass="25827">MLKVYIHSGTLDTRCVGNQLAVLDIAYAKRGHLADYIVAMSIKGAGEVKPDVIARYPRWATSLWDLVARAITRVLYRADQPPPAGVPDRRCAYATKLCVVVERATLDDQGMVLATGEIVQMEGKRGHYVVNLEEDILGRHSATFTYGKKSLQHADLVLRALCWALYQRDTIGKKPALLVPPTMTVDGKERFHIESLPQPARTGFDRFRAPLGSAEPPDPMPLIDDYVKFLVAG</sequence>
<reference evidence="1 2" key="1">
    <citation type="journal article" date="2017" name="Int. J. Syst. Evol. Microbiol.">
        <title>Ramlibacter alkalitolerans sp. nov., alkali-tolerant bacterium isolated from soil of ginseng.</title>
        <authorList>
            <person name="Lee D.H."/>
            <person name="Cha C.J."/>
        </authorList>
    </citation>
    <scope>NUCLEOTIDE SEQUENCE [LARGE SCALE GENOMIC DNA]</scope>
    <source>
        <strain evidence="1 2">KACC 19305</strain>
    </source>
</reference>
<evidence type="ECO:0000313" key="1">
    <source>
        <dbReference type="EMBL" id="MBL0428737.1"/>
    </source>
</evidence>
<name>A0ABS1JX17_9BURK</name>
<proteinExistence type="predicted"/>
<dbReference type="RefSeq" id="WP_201693377.1">
    <property type="nucleotide sequence ID" value="NZ_JAEQND010000022.1"/>
</dbReference>
<dbReference type="EMBL" id="JAEQND010000022">
    <property type="protein sequence ID" value="MBL0428737.1"/>
    <property type="molecule type" value="Genomic_DNA"/>
</dbReference>
<organism evidence="1 2">
    <name type="scientific">Ramlibacter alkalitolerans</name>
    <dbReference type="NCBI Taxonomy" id="2039631"/>
    <lineage>
        <taxon>Bacteria</taxon>
        <taxon>Pseudomonadati</taxon>
        <taxon>Pseudomonadota</taxon>
        <taxon>Betaproteobacteria</taxon>
        <taxon>Burkholderiales</taxon>
        <taxon>Comamonadaceae</taxon>
        <taxon>Ramlibacter</taxon>
    </lineage>
</organism>
<accession>A0ABS1JX17</accession>
<protein>
    <submittedName>
        <fullName evidence="1">Uncharacterized protein</fullName>
    </submittedName>
</protein>
<gene>
    <name evidence="1" type="ORF">JI746_26775</name>
</gene>
<comment type="caution">
    <text evidence="1">The sequence shown here is derived from an EMBL/GenBank/DDBJ whole genome shotgun (WGS) entry which is preliminary data.</text>
</comment>
<evidence type="ECO:0000313" key="2">
    <source>
        <dbReference type="Proteomes" id="UP000622707"/>
    </source>
</evidence>